<dbReference type="Gene3D" id="6.10.250.660">
    <property type="match status" value="1"/>
</dbReference>
<proteinExistence type="predicted"/>
<name>A0A4Q7LTK1_9MICO</name>
<accession>A0A4Q7LTK1</accession>
<dbReference type="InterPro" id="IPR019932">
    <property type="entry name" value="CHP03543"/>
</dbReference>
<evidence type="ECO:0000313" key="3">
    <source>
        <dbReference type="Proteomes" id="UP000293519"/>
    </source>
</evidence>
<gene>
    <name evidence="2" type="ORF">EV141_1301</name>
</gene>
<evidence type="ECO:0000256" key="1">
    <source>
        <dbReference type="SAM" id="MobiDB-lite"/>
    </source>
</evidence>
<dbReference type="AlphaFoldDB" id="A0A4Q7LTK1"/>
<keyword evidence="3" id="KW-1185">Reference proteome</keyword>
<dbReference type="NCBIfam" id="TIGR03544">
    <property type="entry name" value="DivI1A_domain"/>
    <property type="match status" value="2"/>
</dbReference>
<feature type="region of interest" description="Disordered" evidence="1">
    <location>
        <begin position="1"/>
        <end position="24"/>
    </location>
</feature>
<dbReference type="InterPro" id="IPR019933">
    <property type="entry name" value="DivIVA_domain"/>
</dbReference>
<comment type="caution">
    <text evidence="2">The sequence shown here is derived from an EMBL/GenBank/DDBJ whole genome shotgun (WGS) entry which is preliminary data.</text>
</comment>
<sequence>MSADSAQRRRARQNSDVSSTFPYAARREPAYDVQQVDQFLADAREAYADDSATSLTSDEIRRAAFRVVRRRGYAAEQVDAALERLEEAFAAREREQAIAAQGEAAFYAEVRAAAQEIVDRLARPEGSRFRRVGPLTRGYRVDDVDALCDRLSGYFQRGEAVAVHTVRSIAFRPRLGGYDEAQVDFLLDTVIRVMLAVR</sequence>
<dbReference type="NCBIfam" id="TIGR03543">
    <property type="entry name" value="divI1A_rptt_fam"/>
    <property type="match status" value="1"/>
</dbReference>
<evidence type="ECO:0000313" key="2">
    <source>
        <dbReference type="EMBL" id="RZS57587.1"/>
    </source>
</evidence>
<dbReference type="EMBL" id="SGWW01000002">
    <property type="protein sequence ID" value="RZS57587.1"/>
    <property type="molecule type" value="Genomic_DNA"/>
</dbReference>
<organism evidence="2 3">
    <name type="scientific">Microcella putealis</name>
    <dbReference type="NCBI Taxonomy" id="337005"/>
    <lineage>
        <taxon>Bacteria</taxon>
        <taxon>Bacillati</taxon>
        <taxon>Actinomycetota</taxon>
        <taxon>Actinomycetes</taxon>
        <taxon>Micrococcales</taxon>
        <taxon>Microbacteriaceae</taxon>
        <taxon>Microcella</taxon>
    </lineage>
</organism>
<protein>
    <submittedName>
        <fullName evidence="2">DivIVA domain-containing protein</fullName>
    </submittedName>
</protein>
<reference evidence="2 3" key="1">
    <citation type="journal article" date="2015" name="Stand. Genomic Sci.">
        <title>Genomic Encyclopedia of Bacterial and Archaeal Type Strains, Phase III: the genomes of soil and plant-associated and newly described type strains.</title>
        <authorList>
            <person name="Whitman W.B."/>
            <person name="Woyke T."/>
            <person name="Klenk H.P."/>
            <person name="Zhou Y."/>
            <person name="Lilburn T.G."/>
            <person name="Beck B.J."/>
            <person name="De Vos P."/>
            <person name="Vandamme P."/>
            <person name="Eisen J.A."/>
            <person name="Garrity G."/>
            <person name="Hugenholtz P."/>
            <person name="Kyrpides N.C."/>
        </authorList>
    </citation>
    <scope>NUCLEOTIDE SEQUENCE [LARGE SCALE GENOMIC DNA]</scope>
    <source>
        <strain evidence="2 3">CV2</strain>
    </source>
</reference>
<dbReference type="Proteomes" id="UP000293519">
    <property type="component" value="Unassembled WGS sequence"/>
</dbReference>